<evidence type="ECO:0000256" key="4">
    <source>
        <dbReference type="ARBA" id="ARBA00023136"/>
    </source>
</evidence>
<protein>
    <submittedName>
        <fullName evidence="6">Uncharacterized protein</fullName>
    </submittedName>
</protein>
<dbReference type="PANTHER" id="PTHR11040:SF203">
    <property type="entry name" value="FI18611P1-RELATED"/>
    <property type="match status" value="1"/>
</dbReference>
<dbReference type="Pfam" id="PF02535">
    <property type="entry name" value="Zip"/>
    <property type="match status" value="1"/>
</dbReference>
<name>A0A9P0HSS9_NEZVI</name>
<organism evidence="6 7">
    <name type="scientific">Nezara viridula</name>
    <name type="common">Southern green stink bug</name>
    <name type="synonym">Cimex viridulus</name>
    <dbReference type="NCBI Taxonomy" id="85310"/>
    <lineage>
        <taxon>Eukaryota</taxon>
        <taxon>Metazoa</taxon>
        <taxon>Ecdysozoa</taxon>
        <taxon>Arthropoda</taxon>
        <taxon>Hexapoda</taxon>
        <taxon>Insecta</taxon>
        <taxon>Pterygota</taxon>
        <taxon>Neoptera</taxon>
        <taxon>Paraneoptera</taxon>
        <taxon>Hemiptera</taxon>
        <taxon>Heteroptera</taxon>
        <taxon>Panheteroptera</taxon>
        <taxon>Pentatomomorpha</taxon>
        <taxon>Pentatomoidea</taxon>
        <taxon>Pentatomidae</taxon>
        <taxon>Pentatominae</taxon>
        <taxon>Nezara</taxon>
    </lineage>
</organism>
<dbReference type="PANTHER" id="PTHR11040">
    <property type="entry name" value="ZINC/IRON TRANSPORTER"/>
    <property type="match status" value="1"/>
</dbReference>
<feature type="transmembrane region" description="Helical" evidence="5">
    <location>
        <begin position="155"/>
        <end position="175"/>
    </location>
</feature>
<feature type="transmembrane region" description="Helical" evidence="5">
    <location>
        <begin position="89"/>
        <end position="110"/>
    </location>
</feature>
<keyword evidence="7" id="KW-1185">Reference proteome</keyword>
<accession>A0A9P0HSS9</accession>
<dbReference type="InterPro" id="IPR003689">
    <property type="entry name" value="ZIP"/>
</dbReference>
<evidence type="ECO:0000256" key="3">
    <source>
        <dbReference type="ARBA" id="ARBA00022989"/>
    </source>
</evidence>
<feature type="transmembrane region" description="Helical" evidence="5">
    <location>
        <begin position="122"/>
        <end position="143"/>
    </location>
</feature>
<evidence type="ECO:0000256" key="1">
    <source>
        <dbReference type="ARBA" id="ARBA00004141"/>
    </source>
</evidence>
<evidence type="ECO:0000256" key="2">
    <source>
        <dbReference type="ARBA" id="ARBA00022692"/>
    </source>
</evidence>
<keyword evidence="3 5" id="KW-1133">Transmembrane helix</keyword>
<dbReference type="AlphaFoldDB" id="A0A9P0HSS9"/>
<dbReference type="Proteomes" id="UP001152798">
    <property type="component" value="Chromosome 7"/>
</dbReference>
<feature type="transmembrane region" description="Helical" evidence="5">
    <location>
        <begin position="64"/>
        <end position="83"/>
    </location>
</feature>
<evidence type="ECO:0000256" key="5">
    <source>
        <dbReference type="SAM" id="Phobius"/>
    </source>
</evidence>
<dbReference type="GO" id="GO:0005385">
    <property type="term" value="F:zinc ion transmembrane transporter activity"/>
    <property type="evidence" value="ECO:0007669"/>
    <property type="project" value="TreeGrafter"/>
</dbReference>
<dbReference type="EMBL" id="OV725083">
    <property type="protein sequence ID" value="CAH1407077.1"/>
    <property type="molecule type" value="Genomic_DNA"/>
</dbReference>
<reference evidence="6" key="1">
    <citation type="submission" date="2022-01" db="EMBL/GenBank/DDBJ databases">
        <authorList>
            <person name="King R."/>
        </authorList>
    </citation>
    <scope>NUCLEOTIDE SEQUENCE</scope>
</reference>
<proteinExistence type="predicted"/>
<comment type="subcellular location">
    <subcellularLocation>
        <location evidence="1">Membrane</location>
        <topology evidence="1">Multi-pass membrane protein</topology>
    </subcellularLocation>
</comment>
<dbReference type="OrthoDB" id="448280at2759"/>
<sequence>MIPRINLNKSQNTSPPSTITASTQVLIRDYNKKNSRLEPVMTEPSETASSSSEPVSVVKSFRGLLAVMALSFHAVFEGLAVGLEKNAANVWYLCAAIATHKLVIAFCIGIELVSSRTKTTLIIVYIATFALVSPLGIGLGLIISSEGALDSPPLALASVILQGMAAGTLLYVVFFEVLQREKAHSRYGLAQLLSIMAGFIVMIALGIFSE</sequence>
<dbReference type="GO" id="GO:0005886">
    <property type="term" value="C:plasma membrane"/>
    <property type="evidence" value="ECO:0007669"/>
    <property type="project" value="TreeGrafter"/>
</dbReference>
<keyword evidence="4 5" id="KW-0472">Membrane</keyword>
<feature type="transmembrane region" description="Helical" evidence="5">
    <location>
        <begin position="187"/>
        <end position="208"/>
    </location>
</feature>
<keyword evidence="2 5" id="KW-0812">Transmembrane</keyword>
<evidence type="ECO:0000313" key="6">
    <source>
        <dbReference type="EMBL" id="CAH1407077.1"/>
    </source>
</evidence>
<evidence type="ECO:0000313" key="7">
    <source>
        <dbReference type="Proteomes" id="UP001152798"/>
    </source>
</evidence>
<gene>
    <name evidence="6" type="ORF">NEZAVI_LOCUS14884</name>
</gene>